<comment type="catalytic activity">
    <reaction evidence="13">
        <text>a 5,6-dihydrouridine in mRNA + NAD(+) = a uridine in mRNA + NADH + H(+)</text>
        <dbReference type="Rhea" id="RHEA:69851"/>
        <dbReference type="Rhea" id="RHEA-COMP:14658"/>
        <dbReference type="Rhea" id="RHEA-COMP:17789"/>
        <dbReference type="ChEBI" id="CHEBI:15378"/>
        <dbReference type="ChEBI" id="CHEBI:57540"/>
        <dbReference type="ChEBI" id="CHEBI:57945"/>
        <dbReference type="ChEBI" id="CHEBI:65315"/>
        <dbReference type="ChEBI" id="CHEBI:74443"/>
    </reaction>
    <physiologicalReaction direction="right-to-left" evidence="13">
        <dbReference type="Rhea" id="RHEA:69853"/>
    </physiologicalReaction>
</comment>
<comment type="catalytic activity">
    <reaction evidence="15">
        <text>a 5,6-dihydrouridine in mRNA + NADP(+) = a uridine in mRNA + NADPH + H(+)</text>
        <dbReference type="Rhea" id="RHEA:69855"/>
        <dbReference type="Rhea" id="RHEA-COMP:14658"/>
        <dbReference type="Rhea" id="RHEA-COMP:17789"/>
        <dbReference type="ChEBI" id="CHEBI:15378"/>
        <dbReference type="ChEBI" id="CHEBI:57783"/>
        <dbReference type="ChEBI" id="CHEBI:58349"/>
        <dbReference type="ChEBI" id="CHEBI:65315"/>
        <dbReference type="ChEBI" id="CHEBI:74443"/>
    </reaction>
    <physiologicalReaction direction="right-to-left" evidence="15">
        <dbReference type="Rhea" id="RHEA:69857"/>
    </physiologicalReaction>
</comment>
<dbReference type="GO" id="GO:0006397">
    <property type="term" value="P:mRNA processing"/>
    <property type="evidence" value="ECO:0007669"/>
    <property type="project" value="UniProtKB-KW"/>
</dbReference>
<dbReference type="EMBL" id="JH370152">
    <property type="protein sequence ID" value="ELA41004.1"/>
    <property type="molecule type" value="Genomic_DNA"/>
</dbReference>
<dbReference type="OMA" id="NPCLFAN"/>
<evidence type="ECO:0000256" key="5">
    <source>
        <dbReference type="ARBA" id="ARBA00022694"/>
    </source>
</evidence>
<dbReference type="InterPro" id="IPR013785">
    <property type="entry name" value="Aldolase_TIM"/>
</dbReference>
<dbReference type="InterPro" id="IPR018517">
    <property type="entry name" value="tRNA_hU_synthase_CS"/>
</dbReference>
<keyword evidence="7" id="KW-0560">Oxidoreductase</keyword>
<dbReference type="GO" id="GO:0017150">
    <property type="term" value="F:tRNA dihydrouridine synthase activity"/>
    <property type="evidence" value="ECO:0007669"/>
    <property type="project" value="InterPro"/>
</dbReference>
<evidence type="ECO:0000256" key="14">
    <source>
        <dbReference type="ARBA" id="ARBA00048934"/>
    </source>
</evidence>
<dbReference type="Gene3D" id="3.20.20.70">
    <property type="entry name" value="Aldolase class I"/>
    <property type="match status" value="1"/>
</dbReference>
<comment type="catalytic activity">
    <reaction evidence="12">
        <text>5,6-dihydrouridine(16) in tRNA + NADP(+) = uridine(16) in tRNA + NADPH + H(+)</text>
        <dbReference type="Rhea" id="RHEA:53376"/>
        <dbReference type="Rhea" id="RHEA-COMP:13543"/>
        <dbReference type="Rhea" id="RHEA-COMP:13544"/>
        <dbReference type="ChEBI" id="CHEBI:15378"/>
        <dbReference type="ChEBI" id="CHEBI:57783"/>
        <dbReference type="ChEBI" id="CHEBI:58349"/>
        <dbReference type="ChEBI" id="CHEBI:65315"/>
        <dbReference type="ChEBI" id="CHEBI:74443"/>
        <dbReference type="EC" id="1.3.1.88"/>
    </reaction>
    <physiologicalReaction direction="right-to-left" evidence="12">
        <dbReference type="Rhea" id="RHEA:53378"/>
    </physiologicalReaction>
</comment>
<keyword evidence="19" id="KW-1185">Reference proteome</keyword>
<dbReference type="PROSITE" id="PS01136">
    <property type="entry name" value="UPF0034"/>
    <property type="match status" value="1"/>
</dbReference>
<comment type="catalytic activity">
    <reaction evidence="14">
        <text>5,6-dihydrouridine(16) in tRNA + NAD(+) = uridine(16) in tRNA + NADH + H(+)</text>
        <dbReference type="Rhea" id="RHEA:53380"/>
        <dbReference type="Rhea" id="RHEA-COMP:13543"/>
        <dbReference type="Rhea" id="RHEA-COMP:13544"/>
        <dbReference type="ChEBI" id="CHEBI:15378"/>
        <dbReference type="ChEBI" id="CHEBI:57540"/>
        <dbReference type="ChEBI" id="CHEBI:57945"/>
        <dbReference type="ChEBI" id="CHEBI:65315"/>
        <dbReference type="ChEBI" id="CHEBI:74443"/>
        <dbReference type="EC" id="1.3.1.88"/>
    </reaction>
    <physiologicalReaction direction="right-to-left" evidence="14">
        <dbReference type="Rhea" id="RHEA:53382"/>
    </physiologicalReaction>
</comment>
<organism evidence="18 19">
    <name type="scientific">Vittaforma corneae (strain ATCC 50505)</name>
    <name type="common">Microsporidian parasite</name>
    <name type="synonym">Nosema corneum</name>
    <dbReference type="NCBI Taxonomy" id="993615"/>
    <lineage>
        <taxon>Eukaryota</taxon>
        <taxon>Fungi</taxon>
        <taxon>Fungi incertae sedis</taxon>
        <taxon>Microsporidia</taxon>
        <taxon>Nosematidae</taxon>
        <taxon>Vittaforma</taxon>
    </lineage>
</organism>
<evidence type="ECO:0000256" key="3">
    <source>
        <dbReference type="ARBA" id="ARBA00022643"/>
    </source>
</evidence>
<comment type="similarity">
    <text evidence="9">Belongs to the Dus family. Dus1 subfamily.</text>
</comment>
<dbReference type="PANTHER" id="PTHR11082">
    <property type="entry name" value="TRNA-DIHYDROURIDINE SYNTHASE"/>
    <property type="match status" value="1"/>
</dbReference>
<dbReference type="InterPro" id="IPR035587">
    <property type="entry name" value="DUS-like_FMN-bd"/>
</dbReference>
<evidence type="ECO:0000256" key="2">
    <source>
        <dbReference type="ARBA" id="ARBA00022630"/>
    </source>
</evidence>
<dbReference type="InParanoid" id="L2GK46"/>
<dbReference type="Proteomes" id="UP000011082">
    <property type="component" value="Unassembled WGS sequence"/>
</dbReference>
<keyword evidence="8" id="KW-0520">NAD</keyword>
<evidence type="ECO:0000313" key="19">
    <source>
        <dbReference type="Proteomes" id="UP000011082"/>
    </source>
</evidence>
<evidence type="ECO:0000256" key="11">
    <source>
        <dbReference type="ARBA" id="ARBA00047287"/>
    </source>
</evidence>
<accession>L2GK46</accession>
<dbReference type="RefSeq" id="XP_007605408.1">
    <property type="nucleotide sequence ID" value="XM_007605346.1"/>
</dbReference>
<evidence type="ECO:0000256" key="13">
    <source>
        <dbReference type="ARBA" id="ARBA00048342"/>
    </source>
</evidence>
<dbReference type="STRING" id="993615.L2GK46"/>
<evidence type="ECO:0000256" key="6">
    <source>
        <dbReference type="ARBA" id="ARBA00022857"/>
    </source>
</evidence>
<evidence type="ECO:0000256" key="15">
    <source>
        <dbReference type="ARBA" id="ARBA00049447"/>
    </source>
</evidence>
<dbReference type="GeneID" id="19882673"/>
<dbReference type="EC" id="1.3.1.88" evidence="10"/>
<dbReference type="AlphaFoldDB" id="L2GK46"/>
<evidence type="ECO:0000256" key="7">
    <source>
        <dbReference type="ARBA" id="ARBA00023002"/>
    </source>
</evidence>
<evidence type="ECO:0000256" key="16">
    <source>
        <dbReference type="ARBA" id="ARBA00049467"/>
    </source>
</evidence>
<keyword evidence="3" id="KW-0288">FMN</keyword>
<sequence>MCKKNFIEYLNSIKKPWKFLAPMVGNCEQAYRILARKYGADVCYTEMVNCKVFNRSKCNPVDNIWYSTSNIDRPLVVQICGDDPEAMLQTCLSVQDCCDAIDINFGCPQDVAKRGHYGSYLQDEWDLISRIVSTCTLGIKIPLFCKIRVFDSIEKTVEYAKIFEKAGASLLVVHGRTREQKGVNTGLASWEHIRAVKAALNIPVVANGNMILHGDIQRCWEHTGCDGVMIAEPHLFNPSIFAGQRISSLSIFCDYLNIVKSNTNLFVNGDAKSHCFKIFNTLLTKIPSLRTVLDKSRSLDDYFEFCRLVEDMLKQSKIAEGDLAMHPYIRNRDVQSMNNGT</sequence>
<evidence type="ECO:0000256" key="8">
    <source>
        <dbReference type="ARBA" id="ARBA00023027"/>
    </source>
</evidence>
<comment type="catalytic activity">
    <reaction evidence="16">
        <text>5,6-dihydrouridine(17) in tRNA + NADP(+) = uridine(17) in tRNA + NADPH + H(+)</text>
        <dbReference type="Rhea" id="RHEA:53368"/>
        <dbReference type="Rhea" id="RHEA-COMP:13541"/>
        <dbReference type="Rhea" id="RHEA-COMP:13542"/>
        <dbReference type="ChEBI" id="CHEBI:15378"/>
        <dbReference type="ChEBI" id="CHEBI:57783"/>
        <dbReference type="ChEBI" id="CHEBI:58349"/>
        <dbReference type="ChEBI" id="CHEBI:65315"/>
        <dbReference type="ChEBI" id="CHEBI:74443"/>
        <dbReference type="EC" id="1.3.1.88"/>
    </reaction>
    <physiologicalReaction direction="right-to-left" evidence="16">
        <dbReference type="Rhea" id="RHEA:53370"/>
    </physiologicalReaction>
</comment>
<evidence type="ECO:0000256" key="4">
    <source>
        <dbReference type="ARBA" id="ARBA00022664"/>
    </source>
</evidence>
<reference evidence="19" key="1">
    <citation type="submission" date="2011-05" db="EMBL/GenBank/DDBJ databases">
        <title>The genome sequence of Vittaforma corneae strain ATCC 50505.</title>
        <authorList>
            <consortium name="The Broad Institute Genome Sequencing Platform"/>
            <person name="Cuomo C."/>
            <person name="Didier E."/>
            <person name="Bowers L."/>
            <person name="Young S.K."/>
            <person name="Zeng Q."/>
            <person name="Gargeya S."/>
            <person name="Fitzgerald M."/>
            <person name="Haas B."/>
            <person name="Abouelleil A."/>
            <person name="Alvarado L."/>
            <person name="Arachchi H.M."/>
            <person name="Berlin A."/>
            <person name="Chapman S.B."/>
            <person name="Gearin G."/>
            <person name="Goldberg J."/>
            <person name="Griggs A."/>
            <person name="Gujja S."/>
            <person name="Hansen M."/>
            <person name="Heiman D."/>
            <person name="Howarth C."/>
            <person name="Larimer J."/>
            <person name="Lui A."/>
            <person name="MacDonald P.J.P."/>
            <person name="McCowen C."/>
            <person name="Montmayeur A."/>
            <person name="Murphy C."/>
            <person name="Neiman D."/>
            <person name="Pearson M."/>
            <person name="Priest M."/>
            <person name="Roberts A."/>
            <person name="Saif S."/>
            <person name="Shea T."/>
            <person name="Sisk P."/>
            <person name="Stolte C."/>
            <person name="Sykes S."/>
            <person name="Wortman J."/>
            <person name="Nusbaum C."/>
            <person name="Birren B."/>
        </authorList>
    </citation>
    <scope>NUCLEOTIDE SEQUENCE [LARGE SCALE GENOMIC DNA]</scope>
    <source>
        <strain evidence="19">ATCC 50505</strain>
    </source>
</reference>
<dbReference type="Pfam" id="PF01207">
    <property type="entry name" value="Dus"/>
    <property type="match status" value="1"/>
</dbReference>
<dbReference type="CDD" id="cd02801">
    <property type="entry name" value="DUS_like_FMN"/>
    <property type="match status" value="1"/>
</dbReference>
<keyword evidence="5" id="KW-0819">tRNA processing</keyword>
<proteinExistence type="inferred from homology"/>
<evidence type="ECO:0000256" key="1">
    <source>
        <dbReference type="ARBA" id="ARBA00001917"/>
    </source>
</evidence>
<dbReference type="HOGENOM" id="CLU_013299_5_0_1"/>
<comment type="catalytic activity">
    <reaction evidence="11">
        <text>5,6-dihydrouridine(17) in tRNA + NAD(+) = uridine(17) in tRNA + NADH + H(+)</text>
        <dbReference type="Rhea" id="RHEA:53372"/>
        <dbReference type="Rhea" id="RHEA-COMP:13541"/>
        <dbReference type="Rhea" id="RHEA-COMP:13542"/>
        <dbReference type="ChEBI" id="CHEBI:15378"/>
        <dbReference type="ChEBI" id="CHEBI:57540"/>
        <dbReference type="ChEBI" id="CHEBI:57945"/>
        <dbReference type="ChEBI" id="CHEBI:65315"/>
        <dbReference type="ChEBI" id="CHEBI:74443"/>
        <dbReference type="EC" id="1.3.1.88"/>
    </reaction>
    <physiologicalReaction direction="right-to-left" evidence="11">
        <dbReference type="Rhea" id="RHEA:53374"/>
    </physiologicalReaction>
</comment>
<comment type="cofactor">
    <cofactor evidence="1">
        <name>FMN</name>
        <dbReference type="ChEBI" id="CHEBI:58210"/>
    </cofactor>
</comment>
<gene>
    <name evidence="18" type="ORF">VICG_01963</name>
</gene>
<dbReference type="PANTHER" id="PTHR11082:SF5">
    <property type="entry name" value="TRNA-DIHYDROURIDINE(16_17) SYNTHASE [NAD(P)(+)]-LIKE"/>
    <property type="match status" value="1"/>
</dbReference>
<dbReference type="FunCoup" id="L2GK46">
    <property type="interactions" value="109"/>
</dbReference>
<dbReference type="OrthoDB" id="272303at2759"/>
<evidence type="ECO:0000313" key="18">
    <source>
        <dbReference type="EMBL" id="ELA41004.1"/>
    </source>
</evidence>
<name>L2GK46_VITCO</name>
<evidence type="ECO:0000256" key="9">
    <source>
        <dbReference type="ARBA" id="ARBA00038313"/>
    </source>
</evidence>
<dbReference type="SUPFAM" id="SSF51395">
    <property type="entry name" value="FMN-linked oxidoreductases"/>
    <property type="match status" value="1"/>
</dbReference>
<evidence type="ECO:0000259" key="17">
    <source>
        <dbReference type="Pfam" id="PF01207"/>
    </source>
</evidence>
<protein>
    <recommendedName>
        <fullName evidence="10">tRNA-dihydrouridine(16/17) synthase [NAD(P)(+)]</fullName>
        <ecNumber evidence="10">1.3.1.88</ecNumber>
    </recommendedName>
</protein>
<keyword evidence="2" id="KW-0285">Flavoprotein</keyword>
<evidence type="ECO:0000256" key="12">
    <source>
        <dbReference type="ARBA" id="ARBA00047652"/>
    </source>
</evidence>
<keyword evidence="6" id="KW-0521">NADP</keyword>
<dbReference type="VEuPathDB" id="MicrosporidiaDB:VICG_01963"/>
<feature type="domain" description="DUS-like FMN-binding" evidence="17">
    <location>
        <begin position="20"/>
        <end position="246"/>
    </location>
</feature>
<keyword evidence="4" id="KW-0507">mRNA processing</keyword>
<evidence type="ECO:0000256" key="10">
    <source>
        <dbReference type="ARBA" id="ARBA00038890"/>
    </source>
</evidence>
<dbReference type="GO" id="GO:0050660">
    <property type="term" value="F:flavin adenine dinucleotide binding"/>
    <property type="evidence" value="ECO:0007669"/>
    <property type="project" value="InterPro"/>
</dbReference>